<dbReference type="AlphaFoldDB" id="A0AAE7NK54"/>
<dbReference type="InterPro" id="IPR050407">
    <property type="entry name" value="Geranylgeranyl_reductase"/>
</dbReference>
<dbReference type="KEGG" id="barh:WN72_11295"/>
<dbReference type="PRINTS" id="PR00420">
    <property type="entry name" value="RNGMNOXGNASE"/>
</dbReference>
<dbReference type="Proteomes" id="UP000594015">
    <property type="component" value="Chromosome"/>
</dbReference>
<name>A0AAE7NK54_9BRAD</name>
<dbReference type="Gene3D" id="3.50.50.60">
    <property type="entry name" value="FAD/NAD(P)-binding domain"/>
    <property type="match status" value="1"/>
</dbReference>
<dbReference type="EMBL" id="CP030050">
    <property type="protein sequence ID" value="QOZ66831.1"/>
    <property type="molecule type" value="Genomic_DNA"/>
</dbReference>
<dbReference type="SUPFAM" id="SSF51905">
    <property type="entry name" value="FAD/NAD(P)-binding domain"/>
    <property type="match status" value="1"/>
</dbReference>
<dbReference type="PANTHER" id="PTHR42685">
    <property type="entry name" value="GERANYLGERANYL DIPHOSPHATE REDUCTASE"/>
    <property type="match status" value="1"/>
</dbReference>
<evidence type="ECO:0000313" key="1">
    <source>
        <dbReference type="EMBL" id="QOZ66831.1"/>
    </source>
</evidence>
<proteinExistence type="predicted"/>
<gene>
    <name evidence="1" type="ORF">WN72_11295</name>
</gene>
<dbReference type="PANTHER" id="PTHR42685:SF22">
    <property type="entry name" value="CONDITIONED MEDIUM FACTOR RECEPTOR 1"/>
    <property type="match status" value="1"/>
</dbReference>
<sequence>MKSDADIIVVGGGPAGSAAAIHARQSGLTVIVIEADGQPRRRPGETLHSGAASILEQLGVREAFEHAIGGRYGSIQVEWSTARSSDRGSIPLAAASGFHIFRDKLDAVLIERAETLSADVRRPCRALRPIVRDQEVVGVETDSGPLEAPFVIDASGNGNWFRKSYPSRVDVLSPRLLARYGYCRVDDLRDFGSPSIKGDQSGWQWIARVSDDTLAWVSLALPGASARPVKPTALAALADVSPTRGADVTWKRADAYSGPGFFLVGDAAFQLDPAAGHGILRAMMSGIMATYQAAAAIKGRVGPDEAAQLYRGWMAEWWRRDTSALTEMYLRLDATWDRSSSTREHHQSEAGA</sequence>
<organism evidence="1 2">
    <name type="scientific">Bradyrhizobium arachidis</name>
    <dbReference type="NCBI Taxonomy" id="858423"/>
    <lineage>
        <taxon>Bacteria</taxon>
        <taxon>Pseudomonadati</taxon>
        <taxon>Pseudomonadota</taxon>
        <taxon>Alphaproteobacteria</taxon>
        <taxon>Hyphomicrobiales</taxon>
        <taxon>Nitrobacteraceae</taxon>
        <taxon>Bradyrhizobium</taxon>
    </lineage>
</organism>
<dbReference type="Pfam" id="PF12831">
    <property type="entry name" value="FAD_oxidored"/>
    <property type="match status" value="1"/>
</dbReference>
<reference evidence="1 2" key="1">
    <citation type="submission" date="2018-06" db="EMBL/GenBank/DDBJ databases">
        <title>Comparative genomics of Bradyrhizobium nodulating Arachidis hypogaea.</title>
        <authorList>
            <person name="Li Y."/>
        </authorList>
    </citation>
    <scope>NUCLEOTIDE SEQUENCE [LARGE SCALE GENOMIC DNA]</scope>
    <source>
        <strain evidence="1 2">CCBAU 051107</strain>
    </source>
</reference>
<evidence type="ECO:0000313" key="2">
    <source>
        <dbReference type="Proteomes" id="UP000594015"/>
    </source>
</evidence>
<protein>
    <submittedName>
        <fullName evidence="1">FAD-dependent oxidoreductase</fullName>
    </submittedName>
</protein>
<dbReference type="InterPro" id="IPR036188">
    <property type="entry name" value="FAD/NAD-bd_sf"/>
</dbReference>
<dbReference type="RefSeq" id="WP_051378082.1">
    <property type="nucleotide sequence ID" value="NZ_AXAD01000010.1"/>
</dbReference>
<accession>A0AAE7NK54</accession>